<proteinExistence type="predicted"/>
<dbReference type="Proteomes" id="UP000070501">
    <property type="component" value="Unassembled WGS sequence"/>
</dbReference>
<accession>A0A136IZU5</accession>
<dbReference type="STRING" id="196109.A0A136IZU5"/>
<evidence type="ECO:0000256" key="1">
    <source>
        <dbReference type="SAM" id="Coils"/>
    </source>
</evidence>
<reference evidence="4" key="1">
    <citation type="submission" date="2016-02" db="EMBL/GenBank/DDBJ databases">
        <title>Draft genome sequence of Microdochium bolleyi, a fungal endophyte of beachgrass.</title>
        <authorList>
            <consortium name="DOE Joint Genome Institute"/>
            <person name="David A.S."/>
            <person name="May G."/>
            <person name="Haridas S."/>
            <person name="Lim J."/>
            <person name="Wang M."/>
            <person name="Labutti K."/>
            <person name="Lipzen A."/>
            <person name="Barry K."/>
            <person name="Grigoriev I.V."/>
        </authorList>
    </citation>
    <scope>NUCLEOTIDE SEQUENCE [LARGE SCALE GENOMIC DNA]</scope>
    <source>
        <strain evidence="4">J235TASD1</strain>
    </source>
</reference>
<evidence type="ECO:0000256" key="2">
    <source>
        <dbReference type="SAM" id="MobiDB-lite"/>
    </source>
</evidence>
<feature type="compositionally biased region" description="Acidic residues" evidence="2">
    <location>
        <begin position="161"/>
        <end position="170"/>
    </location>
</feature>
<sequence length="522" mass="57984">MLIDAEVGPKDSDWTAIELMANAGLRTAIVLTKADKVKNGQEGLSKTCKTVWEGIRRIEAQLAESNKKWTWEKEFYVTATGATDAAVRRATITTARLVVARLAGLIKDTRPEAATNQKWSGKIVSFDELFGHSSADPAETSAAEPELQQDDIQVKQDEWDEVEDVEDEGVNVEKESEANAALESRMHNHRHREPTPPRRSSNNTARESPRWKVTGSRTTRPGPMSRHGGSKKPASKAKGRSTPTHAPKVVPTDPLSRMQAASRPVLGSRTQRPPKASFFHTTSCSWHAQSAPPAPSNQSQTPPQPHPLKKEELGAVLSDFITTLQPSTTLRDLVRQRKLDMETGVGQPTPEELSQSWADRLEANKQALARRHWRGTRRIREVRDRRLAHEEDKLRRQEAMLAEQARLEKDTDWVAIRREMRAMEREKKAEEARLLAALEESQRGLEEYADEHGEKPAEEEYGEGEGADEEIDLSARAGARRGRRGGKVDEFERVFASKLGGSGGGGGKSDKGGKSKSARPSF</sequence>
<feature type="region of interest" description="Disordered" evidence="2">
    <location>
        <begin position="161"/>
        <end position="309"/>
    </location>
</feature>
<keyword evidence="1" id="KW-0175">Coiled coil</keyword>
<evidence type="ECO:0000313" key="4">
    <source>
        <dbReference type="Proteomes" id="UP000070501"/>
    </source>
</evidence>
<keyword evidence="4" id="KW-1185">Reference proteome</keyword>
<dbReference type="EMBL" id="KQ964252">
    <property type="protein sequence ID" value="KXJ90500.1"/>
    <property type="molecule type" value="Genomic_DNA"/>
</dbReference>
<feature type="compositionally biased region" description="Basic and acidic residues" evidence="2">
    <location>
        <begin position="486"/>
        <end position="495"/>
    </location>
</feature>
<feature type="coiled-coil region" evidence="1">
    <location>
        <begin position="387"/>
        <end position="440"/>
    </location>
</feature>
<dbReference type="InParanoid" id="A0A136IZU5"/>
<feature type="compositionally biased region" description="Basic and acidic residues" evidence="2">
    <location>
        <begin position="441"/>
        <end position="458"/>
    </location>
</feature>
<feature type="region of interest" description="Disordered" evidence="2">
    <location>
        <begin position="441"/>
        <end position="522"/>
    </location>
</feature>
<name>A0A136IZU5_9PEZI</name>
<feature type="compositionally biased region" description="Polar residues" evidence="2">
    <location>
        <begin position="279"/>
        <end position="288"/>
    </location>
</feature>
<evidence type="ECO:0000313" key="3">
    <source>
        <dbReference type="EMBL" id="KXJ90500.1"/>
    </source>
</evidence>
<feature type="compositionally biased region" description="Basic residues" evidence="2">
    <location>
        <begin position="228"/>
        <end position="239"/>
    </location>
</feature>
<feature type="compositionally biased region" description="Acidic residues" evidence="2">
    <location>
        <begin position="459"/>
        <end position="472"/>
    </location>
</feature>
<protein>
    <submittedName>
        <fullName evidence="3">Uncharacterized protein</fullName>
    </submittedName>
</protein>
<gene>
    <name evidence="3" type="ORF">Micbo1qcDRAFT_164084</name>
</gene>
<dbReference type="OrthoDB" id="391988at2759"/>
<dbReference type="AlphaFoldDB" id="A0A136IZU5"/>
<organism evidence="3 4">
    <name type="scientific">Microdochium bolleyi</name>
    <dbReference type="NCBI Taxonomy" id="196109"/>
    <lineage>
        <taxon>Eukaryota</taxon>
        <taxon>Fungi</taxon>
        <taxon>Dikarya</taxon>
        <taxon>Ascomycota</taxon>
        <taxon>Pezizomycotina</taxon>
        <taxon>Sordariomycetes</taxon>
        <taxon>Xylariomycetidae</taxon>
        <taxon>Xylariales</taxon>
        <taxon>Microdochiaceae</taxon>
        <taxon>Microdochium</taxon>
    </lineage>
</organism>